<comment type="caution">
    <text evidence="13">The sequence shown here is derived from an EMBL/GenBank/DDBJ whole genome shotgun (WGS) entry which is preliminary data.</text>
</comment>
<evidence type="ECO:0000256" key="2">
    <source>
        <dbReference type="ARBA" id="ARBA00022475"/>
    </source>
</evidence>
<proteinExistence type="predicted"/>
<evidence type="ECO:0000256" key="3">
    <source>
        <dbReference type="ARBA" id="ARBA00022692"/>
    </source>
</evidence>
<evidence type="ECO:0000256" key="1">
    <source>
        <dbReference type="ARBA" id="ARBA00004251"/>
    </source>
</evidence>
<dbReference type="EMBL" id="QBIY01012640">
    <property type="protein sequence ID" value="RXN20547.1"/>
    <property type="molecule type" value="Genomic_DNA"/>
</dbReference>
<evidence type="ECO:0000256" key="9">
    <source>
        <dbReference type="ARBA" id="ARBA00023180"/>
    </source>
</evidence>
<evidence type="ECO:0000256" key="6">
    <source>
        <dbReference type="ARBA" id="ARBA00023136"/>
    </source>
</evidence>
<dbReference type="AlphaFoldDB" id="A0A498MUL9"/>
<feature type="transmembrane region" description="Helical" evidence="12">
    <location>
        <begin position="125"/>
        <end position="144"/>
    </location>
</feature>
<feature type="region of interest" description="Disordered" evidence="11">
    <location>
        <begin position="209"/>
        <end position="257"/>
    </location>
</feature>
<evidence type="ECO:0000256" key="11">
    <source>
        <dbReference type="SAM" id="MobiDB-lite"/>
    </source>
</evidence>
<dbReference type="GO" id="GO:0042102">
    <property type="term" value="P:positive regulation of T cell proliferation"/>
    <property type="evidence" value="ECO:0007669"/>
    <property type="project" value="TreeGrafter"/>
</dbReference>
<evidence type="ECO:0000256" key="10">
    <source>
        <dbReference type="ARBA" id="ARBA00023319"/>
    </source>
</evidence>
<keyword evidence="7" id="KW-1015">Disulfide bond</keyword>
<feature type="compositionally biased region" description="Basic and acidic residues" evidence="11">
    <location>
        <begin position="209"/>
        <end position="218"/>
    </location>
</feature>
<feature type="transmembrane region" description="Helical" evidence="12">
    <location>
        <begin position="92"/>
        <end position="113"/>
    </location>
</feature>
<evidence type="ECO:0000256" key="7">
    <source>
        <dbReference type="ARBA" id="ARBA00023157"/>
    </source>
</evidence>
<keyword evidence="5 12" id="KW-1133">Transmembrane helix</keyword>
<reference evidence="13 14" key="1">
    <citation type="submission" date="2018-03" db="EMBL/GenBank/DDBJ databases">
        <title>Draft genome sequence of Rohu Carp (Labeo rohita).</title>
        <authorList>
            <person name="Das P."/>
            <person name="Kushwaha B."/>
            <person name="Joshi C.G."/>
            <person name="Kumar D."/>
            <person name="Nagpure N.S."/>
            <person name="Sahoo L."/>
            <person name="Das S.P."/>
            <person name="Bit A."/>
            <person name="Patnaik S."/>
            <person name="Meher P.K."/>
            <person name="Jayasankar P."/>
            <person name="Koringa P.G."/>
            <person name="Patel N.V."/>
            <person name="Hinsu A.T."/>
            <person name="Kumar R."/>
            <person name="Pandey M."/>
            <person name="Agarwal S."/>
            <person name="Srivastava S."/>
            <person name="Singh M."/>
            <person name="Iquebal M.A."/>
            <person name="Jaiswal S."/>
            <person name="Angadi U.B."/>
            <person name="Kumar N."/>
            <person name="Raza M."/>
            <person name="Shah T.M."/>
            <person name="Rai A."/>
            <person name="Jena J.K."/>
        </authorList>
    </citation>
    <scope>NUCLEOTIDE SEQUENCE [LARGE SCALE GENOMIC DNA]</scope>
    <source>
        <strain evidence="13">DASCIFA01</strain>
        <tissue evidence="13">Testis</tissue>
    </source>
</reference>
<dbReference type="PANTHER" id="PTHR25466:SF9">
    <property type="entry name" value="FIBRONECTIN TYPE-III DOMAIN-CONTAINING PROTEIN"/>
    <property type="match status" value="1"/>
</dbReference>
<dbReference type="GO" id="GO:0031295">
    <property type="term" value="P:T cell costimulation"/>
    <property type="evidence" value="ECO:0007669"/>
    <property type="project" value="TreeGrafter"/>
</dbReference>
<dbReference type="Proteomes" id="UP000290572">
    <property type="component" value="Unassembled WGS sequence"/>
</dbReference>
<organism evidence="13 14">
    <name type="scientific">Labeo rohita</name>
    <name type="common">Indian major carp</name>
    <name type="synonym">Cyprinus rohita</name>
    <dbReference type="NCBI Taxonomy" id="84645"/>
    <lineage>
        <taxon>Eukaryota</taxon>
        <taxon>Metazoa</taxon>
        <taxon>Chordata</taxon>
        <taxon>Craniata</taxon>
        <taxon>Vertebrata</taxon>
        <taxon>Euteleostomi</taxon>
        <taxon>Actinopterygii</taxon>
        <taxon>Neopterygii</taxon>
        <taxon>Teleostei</taxon>
        <taxon>Ostariophysi</taxon>
        <taxon>Cypriniformes</taxon>
        <taxon>Cyprinidae</taxon>
        <taxon>Labeoninae</taxon>
        <taxon>Labeonini</taxon>
        <taxon>Labeo</taxon>
    </lineage>
</organism>
<dbReference type="GO" id="GO:0009897">
    <property type="term" value="C:external side of plasma membrane"/>
    <property type="evidence" value="ECO:0007669"/>
    <property type="project" value="TreeGrafter"/>
</dbReference>
<name>A0A498MUL9_LABRO</name>
<gene>
    <name evidence="13" type="ORF">ROHU_007079</name>
</gene>
<evidence type="ECO:0000256" key="5">
    <source>
        <dbReference type="ARBA" id="ARBA00022989"/>
    </source>
</evidence>
<dbReference type="InterPro" id="IPR036179">
    <property type="entry name" value="Ig-like_dom_sf"/>
</dbReference>
<keyword evidence="6 12" id="KW-0472">Membrane</keyword>
<sequence>MSDTETEFFTDEIPKGNVSLRLKSVRTEDKGVYMCQVSGGGLSVNTTVIIERLAFFVIGIIPLFTSVFKYFADSGRILRSCWTATNRLTAQKGIWSVVMITVNAFMISFYIMVTLDYYEVGRHSVFVYLFGSVVVVLLSSTALMRTDTEDIVRKTAVPDPGLSSGAIAGIVFGVLVPVLLLAVAALALIYYRRRISKLKKQVESDVDSRFDAVDEHPSQQESDGAQDHDGGAHDCCSSVKLSEHKNKPQDILSRQRK</sequence>
<dbReference type="GO" id="GO:0007166">
    <property type="term" value="P:cell surface receptor signaling pathway"/>
    <property type="evidence" value="ECO:0007669"/>
    <property type="project" value="TreeGrafter"/>
</dbReference>
<keyword evidence="3 12" id="KW-0812">Transmembrane</keyword>
<evidence type="ECO:0000313" key="13">
    <source>
        <dbReference type="EMBL" id="RXN20547.1"/>
    </source>
</evidence>
<accession>A0A498MUL9</accession>
<keyword evidence="14" id="KW-1185">Reference proteome</keyword>
<comment type="subcellular location">
    <subcellularLocation>
        <location evidence="1">Cell membrane</location>
        <topology evidence="1">Single-pass type I membrane protein</topology>
    </subcellularLocation>
</comment>
<dbReference type="GO" id="GO:0042130">
    <property type="term" value="P:negative regulation of T cell proliferation"/>
    <property type="evidence" value="ECO:0007669"/>
    <property type="project" value="TreeGrafter"/>
</dbReference>
<dbReference type="InterPro" id="IPR013783">
    <property type="entry name" value="Ig-like_fold"/>
</dbReference>
<dbReference type="Gene3D" id="2.60.40.10">
    <property type="entry name" value="Immunoglobulins"/>
    <property type="match status" value="1"/>
</dbReference>
<evidence type="ECO:0000256" key="12">
    <source>
        <dbReference type="SAM" id="Phobius"/>
    </source>
</evidence>
<keyword evidence="10" id="KW-0393">Immunoglobulin domain</keyword>
<keyword evidence="8" id="KW-0675">Receptor</keyword>
<evidence type="ECO:0000313" key="14">
    <source>
        <dbReference type="Proteomes" id="UP000290572"/>
    </source>
</evidence>
<keyword evidence="9" id="KW-0325">Glycoprotein</keyword>
<feature type="transmembrane region" description="Helical" evidence="12">
    <location>
        <begin position="164"/>
        <end position="191"/>
    </location>
</feature>
<keyword evidence="2" id="KW-1003">Cell membrane</keyword>
<dbReference type="SUPFAM" id="SSF48726">
    <property type="entry name" value="Immunoglobulin"/>
    <property type="match status" value="1"/>
</dbReference>
<dbReference type="PANTHER" id="PTHR25466">
    <property type="entry name" value="T-LYMPHOCYTE ACTIVATION ANTIGEN"/>
    <property type="match status" value="1"/>
</dbReference>
<evidence type="ECO:0000256" key="8">
    <source>
        <dbReference type="ARBA" id="ARBA00023170"/>
    </source>
</evidence>
<dbReference type="GO" id="GO:0071222">
    <property type="term" value="P:cellular response to lipopolysaccharide"/>
    <property type="evidence" value="ECO:0007669"/>
    <property type="project" value="TreeGrafter"/>
</dbReference>
<feature type="transmembrane region" description="Helical" evidence="12">
    <location>
        <begin position="53"/>
        <end position="72"/>
    </location>
</feature>
<keyword evidence="4" id="KW-0732">Signal</keyword>
<dbReference type="GO" id="GO:0006955">
    <property type="term" value="P:immune response"/>
    <property type="evidence" value="ECO:0007669"/>
    <property type="project" value="TreeGrafter"/>
</dbReference>
<protein>
    <submittedName>
        <fullName evidence="13">Butyrophilin 2</fullName>
    </submittedName>
</protein>
<evidence type="ECO:0000256" key="4">
    <source>
        <dbReference type="ARBA" id="ARBA00022729"/>
    </source>
</evidence>
<dbReference type="InterPro" id="IPR051713">
    <property type="entry name" value="T-cell_Activation_Regulation"/>
</dbReference>